<evidence type="ECO:0000256" key="2">
    <source>
        <dbReference type="SAM" id="Coils"/>
    </source>
</evidence>
<feature type="domain" description="PPM-type phosphatase" evidence="3">
    <location>
        <begin position="165"/>
        <end position="379"/>
    </location>
</feature>
<dbReference type="GO" id="GO:0016791">
    <property type="term" value="F:phosphatase activity"/>
    <property type="evidence" value="ECO:0007669"/>
    <property type="project" value="TreeGrafter"/>
</dbReference>
<comment type="caution">
    <text evidence="4">The sequence shown here is derived from an EMBL/GenBank/DDBJ whole genome shotgun (WGS) entry which is preliminary data.</text>
</comment>
<dbReference type="Gene3D" id="1.20.5.390">
    <property type="entry name" value="L1 transposable element, trimerization domain"/>
    <property type="match status" value="1"/>
</dbReference>
<sequence>MTDEQGKRLLIGLIDLPGMRRDSLATVLTDDHCAVAACDSIAALPSGVAVVVAHVGAVASHDWARLAERLPTVVVAETRGDECLLPAVEAGLVDYLISPREHGSVLRSLLKRAAEHHQLAHEHAKARARLEELNEHLETHLALLRQDQQAGGQIQQRLLPESGQRINGICYEYCLSPSLYLSGDFLEYQAIDERFSLFYFADVSGHGASSAFVTVLLKLLFSRAIRHWDEHTPESFGPEWLALLNRELLDSGIGKHATVLCGVIDRETRTLHYTLGAQLPMPVLVTPEGTLQVLEGGGRPVGLFPGTHYPAYRVALPARFRLWLASDGVLECLPGESLEDRTRALHQRILSSDDVQGLRRGLALDGELPDDLTLMTLTGFHDG</sequence>
<feature type="coiled-coil region" evidence="2">
    <location>
        <begin position="116"/>
        <end position="150"/>
    </location>
</feature>
<gene>
    <name evidence="4" type="ORF">FQP86_02800</name>
</gene>
<reference evidence="4 5" key="1">
    <citation type="submission" date="2019-07" db="EMBL/GenBank/DDBJ databases">
        <title>Diversity of Bacteria from Kongsfjorden, Arctic.</title>
        <authorList>
            <person name="Yu Y."/>
        </authorList>
    </citation>
    <scope>NUCLEOTIDE SEQUENCE [LARGE SCALE GENOMIC DNA]</scope>
    <source>
        <strain evidence="4 5">SM1923</strain>
    </source>
</reference>
<keyword evidence="1" id="KW-0378">Hydrolase</keyword>
<dbReference type="InterPro" id="IPR036457">
    <property type="entry name" value="PPM-type-like_dom_sf"/>
</dbReference>
<evidence type="ECO:0000313" key="5">
    <source>
        <dbReference type="Proteomes" id="UP000319941"/>
    </source>
</evidence>
<organism evidence="4 5">
    <name type="scientific">Cobetia crustatorum</name>
    <dbReference type="NCBI Taxonomy" id="553385"/>
    <lineage>
        <taxon>Bacteria</taxon>
        <taxon>Pseudomonadati</taxon>
        <taxon>Pseudomonadota</taxon>
        <taxon>Gammaproteobacteria</taxon>
        <taxon>Oceanospirillales</taxon>
        <taxon>Halomonadaceae</taxon>
        <taxon>Cobetia</taxon>
    </lineage>
</organism>
<dbReference type="SUPFAM" id="SSF52172">
    <property type="entry name" value="CheY-like"/>
    <property type="match status" value="1"/>
</dbReference>
<dbReference type="SMART" id="SM00331">
    <property type="entry name" value="PP2C_SIG"/>
    <property type="match status" value="1"/>
</dbReference>
<dbReference type="Pfam" id="PF07228">
    <property type="entry name" value="SpoIIE"/>
    <property type="match status" value="1"/>
</dbReference>
<dbReference type="RefSeq" id="WP_088743078.1">
    <property type="nucleotide sequence ID" value="NZ_CAWOWR010000076.1"/>
</dbReference>
<protein>
    <submittedName>
        <fullName evidence="4">Serine/threonine-protein phosphatase</fullName>
    </submittedName>
</protein>
<dbReference type="Proteomes" id="UP000319941">
    <property type="component" value="Unassembled WGS sequence"/>
</dbReference>
<dbReference type="PANTHER" id="PTHR43156:SF2">
    <property type="entry name" value="STAGE II SPORULATION PROTEIN E"/>
    <property type="match status" value="1"/>
</dbReference>
<dbReference type="STRING" id="553385.GCA_000591415_02421"/>
<name>A0A558HU20_9GAMM</name>
<keyword evidence="5" id="KW-1185">Reference proteome</keyword>
<evidence type="ECO:0000313" key="4">
    <source>
        <dbReference type="EMBL" id="TVU72630.1"/>
    </source>
</evidence>
<dbReference type="EMBL" id="VNFH01000002">
    <property type="protein sequence ID" value="TVU72630.1"/>
    <property type="molecule type" value="Genomic_DNA"/>
</dbReference>
<evidence type="ECO:0000256" key="1">
    <source>
        <dbReference type="ARBA" id="ARBA00022801"/>
    </source>
</evidence>
<dbReference type="OrthoDB" id="6399952at2"/>
<dbReference type="PANTHER" id="PTHR43156">
    <property type="entry name" value="STAGE II SPORULATION PROTEIN E-RELATED"/>
    <property type="match status" value="1"/>
</dbReference>
<accession>A0A558HU20</accession>
<dbReference type="InterPro" id="IPR052016">
    <property type="entry name" value="Bact_Sigma-Reg"/>
</dbReference>
<dbReference type="AlphaFoldDB" id="A0A558HU20"/>
<dbReference type="InterPro" id="IPR001932">
    <property type="entry name" value="PPM-type_phosphatase-like_dom"/>
</dbReference>
<dbReference type="Gene3D" id="3.60.40.10">
    <property type="entry name" value="PPM-type phosphatase domain"/>
    <property type="match status" value="1"/>
</dbReference>
<keyword evidence="2" id="KW-0175">Coiled coil</keyword>
<dbReference type="SUPFAM" id="SSF81606">
    <property type="entry name" value="PP2C-like"/>
    <property type="match status" value="1"/>
</dbReference>
<evidence type="ECO:0000259" key="3">
    <source>
        <dbReference type="SMART" id="SM00331"/>
    </source>
</evidence>
<proteinExistence type="predicted"/>
<dbReference type="InterPro" id="IPR011006">
    <property type="entry name" value="CheY-like_superfamily"/>
</dbReference>